<keyword evidence="3" id="KW-0479">Metal-binding</keyword>
<dbReference type="PANTHER" id="PTHR45953">
    <property type="entry name" value="IDURONATE 2-SULFATASE"/>
    <property type="match status" value="1"/>
</dbReference>
<keyword evidence="5 8" id="KW-0378">Hydrolase</keyword>
<dbReference type="InterPro" id="IPR035874">
    <property type="entry name" value="IDS"/>
</dbReference>
<evidence type="ECO:0000256" key="5">
    <source>
        <dbReference type="ARBA" id="ARBA00022801"/>
    </source>
</evidence>
<reference evidence="8 9" key="1">
    <citation type="submission" date="2020-08" db="EMBL/GenBank/DDBJ databases">
        <title>Genomic Encyclopedia of Type Strains, Phase IV (KMG-IV): sequencing the most valuable type-strain genomes for metagenomic binning, comparative biology and taxonomic classification.</title>
        <authorList>
            <person name="Goeker M."/>
        </authorList>
    </citation>
    <scope>NUCLEOTIDE SEQUENCE [LARGE SCALE GENOMIC DNA]</scope>
    <source>
        <strain evidence="8 9">YC6886</strain>
    </source>
</reference>
<evidence type="ECO:0000259" key="7">
    <source>
        <dbReference type="Pfam" id="PF00884"/>
    </source>
</evidence>
<evidence type="ECO:0000256" key="6">
    <source>
        <dbReference type="ARBA" id="ARBA00022837"/>
    </source>
</evidence>
<protein>
    <submittedName>
        <fullName evidence="8">Iduronate 2-sulfatase</fullName>
        <ecNumber evidence="8">3.1.6.13</ecNumber>
    </submittedName>
</protein>
<evidence type="ECO:0000313" key="9">
    <source>
        <dbReference type="Proteomes" id="UP000557717"/>
    </source>
</evidence>
<dbReference type="Proteomes" id="UP000557717">
    <property type="component" value="Unassembled WGS sequence"/>
</dbReference>
<feature type="domain" description="Sulfatase N-terminal" evidence="7">
    <location>
        <begin position="24"/>
        <end position="382"/>
    </location>
</feature>
<dbReference type="EMBL" id="JACHFD010000006">
    <property type="protein sequence ID" value="MBB5351325.1"/>
    <property type="molecule type" value="Genomic_DNA"/>
</dbReference>
<dbReference type="EC" id="3.1.6.13" evidence="8"/>
<dbReference type="CDD" id="cd16030">
    <property type="entry name" value="iduronate-2-sulfatase"/>
    <property type="match status" value="1"/>
</dbReference>
<dbReference type="Gene3D" id="3.40.720.10">
    <property type="entry name" value="Alkaline Phosphatase, subunit A"/>
    <property type="match status" value="1"/>
</dbReference>
<accession>A0A840V005</accession>
<proteinExistence type="inferred from homology"/>
<dbReference type="GO" id="GO:0046872">
    <property type="term" value="F:metal ion binding"/>
    <property type="evidence" value="ECO:0007669"/>
    <property type="project" value="UniProtKB-KW"/>
</dbReference>
<dbReference type="GO" id="GO:0004423">
    <property type="term" value="F:iduronate-2-sulfatase activity"/>
    <property type="evidence" value="ECO:0007669"/>
    <property type="project" value="UniProtKB-EC"/>
</dbReference>
<dbReference type="Pfam" id="PF00884">
    <property type="entry name" value="Sulfatase"/>
    <property type="match status" value="1"/>
</dbReference>
<dbReference type="AlphaFoldDB" id="A0A840V005"/>
<keyword evidence="4" id="KW-0732">Signal</keyword>
<evidence type="ECO:0000256" key="3">
    <source>
        <dbReference type="ARBA" id="ARBA00022723"/>
    </source>
</evidence>
<keyword evidence="6" id="KW-0106">Calcium</keyword>
<comment type="caution">
    <text evidence="8">The sequence shown here is derived from an EMBL/GenBank/DDBJ whole genome shotgun (WGS) entry which is preliminary data.</text>
</comment>
<dbReference type="GO" id="GO:0005737">
    <property type="term" value="C:cytoplasm"/>
    <property type="evidence" value="ECO:0007669"/>
    <property type="project" value="TreeGrafter"/>
</dbReference>
<evidence type="ECO:0000256" key="4">
    <source>
        <dbReference type="ARBA" id="ARBA00022729"/>
    </source>
</evidence>
<organism evidence="8 9">
    <name type="scientific">Haloferula luteola</name>
    <dbReference type="NCBI Taxonomy" id="595692"/>
    <lineage>
        <taxon>Bacteria</taxon>
        <taxon>Pseudomonadati</taxon>
        <taxon>Verrucomicrobiota</taxon>
        <taxon>Verrucomicrobiia</taxon>
        <taxon>Verrucomicrobiales</taxon>
        <taxon>Verrucomicrobiaceae</taxon>
        <taxon>Haloferula</taxon>
    </lineage>
</organism>
<comment type="similarity">
    <text evidence="2">Belongs to the sulfatase family.</text>
</comment>
<dbReference type="InterPro" id="IPR000917">
    <property type="entry name" value="Sulfatase_N"/>
</dbReference>
<sequence>MKLRTALAACLSLLSVVSAEERKPNVLLILVDDLKPVLGAYGDPVAQTPNLDKFAASGMRFDKAYCNQAVCAPSRYNYMLGSRSTSTGLYHLNQELRKFVPDAVTLPQYFAKFGYSTQSLGKTYHVGHGIHGDPQSWTVPPLRDQEVEYALKETTGGQLTREEAYFNNIFDRPINDLPKGPAWEEADVPDEAYADGRVAAETIKRLEAAAQSDEPFLIAVGFARPHLPFTVPKKYWDLYDPKKLPMPKTSEFPQDSPPVAHKHGGEIANYKPVPNNGLTDPDLTRQLIHGYYAATSYTDAQAGKVLDALDRLKLSDNTIVILWGDHGFHLGDHGTWTKHTNYEQANRIPIIIRAPGVTQPGTSTEQLAQTVDIYPTAAALAGLPAPEGPQPIDGHNLVPVLKDPKARISDHVYHAFPHAVMGRAIRTDRYRMVEWKRSGAPESTAKYELYDYERDPEETQNLAAKKPKLLEKMKEILHQYPEAVIR</sequence>
<dbReference type="PANTHER" id="PTHR45953:SF1">
    <property type="entry name" value="IDURONATE 2-SULFATASE"/>
    <property type="match status" value="1"/>
</dbReference>
<gene>
    <name evidence="8" type="ORF">HNR46_001561</name>
</gene>
<dbReference type="SUPFAM" id="SSF53649">
    <property type="entry name" value="Alkaline phosphatase-like"/>
    <property type="match status" value="1"/>
</dbReference>
<comment type="cofactor">
    <cofactor evidence="1">
        <name>Ca(2+)</name>
        <dbReference type="ChEBI" id="CHEBI:29108"/>
    </cofactor>
</comment>
<dbReference type="InterPro" id="IPR017850">
    <property type="entry name" value="Alkaline_phosphatase_core_sf"/>
</dbReference>
<evidence type="ECO:0000256" key="2">
    <source>
        <dbReference type="ARBA" id="ARBA00008779"/>
    </source>
</evidence>
<evidence type="ECO:0000313" key="8">
    <source>
        <dbReference type="EMBL" id="MBB5351325.1"/>
    </source>
</evidence>
<keyword evidence="9" id="KW-1185">Reference proteome</keyword>
<evidence type="ECO:0000256" key="1">
    <source>
        <dbReference type="ARBA" id="ARBA00001913"/>
    </source>
</evidence>
<name>A0A840V005_9BACT</name>